<sequence>MPSLESGLSSDAEDTDDVLLSLTEFQQLIAQKKQQGVKDTSLSILYANIGKIYQNRYQTRVQRWEYRDYLKEQALAIKYLEKAITSQKNCVKKSK</sequence>
<proteinExistence type="predicted"/>
<evidence type="ECO:0000313" key="1">
    <source>
        <dbReference type="EMBL" id="XCM39854.1"/>
    </source>
</evidence>
<protein>
    <submittedName>
        <fullName evidence="1">Uncharacterized protein</fullName>
    </submittedName>
</protein>
<dbReference type="AlphaFoldDB" id="A0AAU8JM07"/>
<gene>
    <name evidence="1" type="ORF">ABWT76_002815</name>
</gene>
<accession>A0AAU8JM07</accession>
<dbReference type="EMBL" id="CP159837">
    <property type="protein sequence ID" value="XCM39854.1"/>
    <property type="molecule type" value="Genomic_DNA"/>
</dbReference>
<dbReference type="RefSeq" id="WP_054465001.1">
    <property type="nucleotide sequence ID" value="NZ_CP159837.1"/>
</dbReference>
<organism evidence="1">
    <name type="scientific">Planktothricoides raciborskii GIHE-MW2</name>
    <dbReference type="NCBI Taxonomy" id="2792601"/>
    <lineage>
        <taxon>Bacteria</taxon>
        <taxon>Bacillati</taxon>
        <taxon>Cyanobacteriota</taxon>
        <taxon>Cyanophyceae</taxon>
        <taxon>Oscillatoriophycideae</taxon>
        <taxon>Oscillatoriales</taxon>
        <taxon>Oscillatoriaceae</taxon>
        <taxon>Planktothricoides</taxon>
    </lineage>
</organism>
<name>A0AAU8JM07_9CYAN</name>
<reference evidence="1" key="1">
    <citation type="submission" date="2024-07" db="EMBL/GenBank/DDBJ databases">
        <authorList>
            <person name="Kim Y.J."/>
            <person name="Jeong J.Y."/>
        </authorList>
    </citation>
    <scope>NUCLEOTIDE SEQUENCE</scope>
    <source>
        <strain evidence="1">GIHE-MW2</strain>
    </source>
</reference>